<feature type="domain" description="Beta-lactamase-related" evidence="1">
    <location>
        <begin position="66"/>
        <end position="370"/>
    </location>
</feature>
<dbReference type="InterPro" id="IPR001466">
    <property type="entry name" value="Beta-lactam-related"/>
</dbReference>
<comment type="caution">
    <text evidence="2">The sequence shown here is derived from an EMBL/GenBank/DDBJ whole genome shotgun (WGS) entry which is preliminary data.</text>
</comment>
<sequence>MSLLEVCVGSRREFLSSCAGAVVGARYEASGVADFLQTTVLQGPISVGLPASPPAEVTQANLAAADSLMTNFMVHEGVSAGQLAICRGGKVLLSNNYATKPPRGYEPVTRTSLFRIASLSKMFTCAGITVLRSRGDLDIDAKVFPLLGIDTPAIARDKPDPHINEITVKHLVDHAGGWNDHEGCVAKDGTHVPGTGWDPMFAARQMALEMNLNRPPSRQEIAQYMYGKKLQFAPGTQDFRSTGSKSYSNLGYMLLGLVIEKVSGQAYMDFIHKELEPDCDTSNVYLSKLMDAVKDPREVWYVSPGSAPTQLKPRSSDLLPSAYGGDFIPELHDGAGGLMTNAETLAQFSFHYAVWGLGRRAAGYTRSGSLPGTSSFTYSRPNGIDCGFVLNTREFNGGPKRLEEFSSSLQGLLDKA</sequence>
<proteinExistence type="predicted"/>
<dbReference type="AlphaFoldDB" id="A0A7W7ZCJ4"/>
<evidence type="ECO:0000259" key="1">
    <source>
        <dbReference type="Pfam" id="PF00144"/>
    </source>
</evidence>
<dbReference type="InterPro" id="IPR012338">
    <property type="entry name" value="Beta-lactam/transpept-like"/>
</dbReference>
<dbReference type="Gene3D" id="3.40.710.10">
    <property type="entry name" value="DD-peptidase/beta-lactamase superfamily"/>
    <property type="match status" value="1"/>
</dbReference>
<accession>A0A7W7ZCJ4</accession>
<dbReference type="Pfam" id="PF00144">
    <property type="entry name" value="Beta-lactamase"/>
    <property type="match status" value="1"/>
</dbReference>
<dbReference type="Proteomes" id="UP000540989">
    <property type="component" value="Unassembled WGS sequence"/>
</dbReference>
<reference evidence="2 3" key="1">
    <citation type="submission" date="2020-08" db="EMBL/GenBank/DDBJ databases">
        <title>Genomic Encyclopedia of Type Strains, Phase IV (KMG-V): Genome sequencing to study the core and pangenomes of soil and plant-associated prokaryotes.</title>
        <authorList>
            <person name="Whitman W."/>
        </authorList>
    </citation>
    <scope>NUCLEOTIDE SEQUENCE [LARGE SCALE GENOMIC DNA]</scope>
    <source>
        <strain evidence="2 3">M8UP14</strain>
    </source>
</reference>
<name>A0A7W7ZCJ4_9BACT</name>
<protein>
    <submittedName>
        <fullName evidence="2">CubicO group peptidase (Beta-lactamase class C family)</fullName>
    </submittedName>
</protein>
<evidence type="ECO:0000313" key="3">
    <source>
        <dbReference type="Proteomes" id="UP000540989"/>
    </source>
</evidence>
<dbReference type="PANTHER" id="PTHR46825:SF9">
    <property type="entry name" value="BETA-LACTAMASE-RELATED DOMAIN-CONTAINING PROTEIN"/>
    <property type="match status" value="1"/>
</dbReference>
<keyword evidence="3" id="KW-1185">Reference proteome</keyword>
<gene>
    <name evidence="2" type="ORF">HDF16_002023</name>
</gene>
<dbReference type="RefSeq" id="WP_184215990.1">
    <property type="nucleotide sequence ID" value="NZ_JACHIP010000002.1"/>
</dbReference>
<dbReference type="PANTHER" id="PTHR46825">
    <property type="entry name" value="D-ALANYL-D-ALANINE-CARBOXYPEPTIDASE/ENDOPEPTIDASE AMPH"/>
    <property type="match status" value="1"/>
</dbReference>
<organism evidence="2 3">
    <name type="scientific">Granulicella aggregans</name>
    <dbReference type="NCBI Taxonomy" id="474949"/>
    <lineage>
        <taxon>Bacteria</taxon>
        <taxon>Pseudomonadati</taxon>
        <taxon>Acidobacteriota</taxon>
        <taxon>Terriglobia</taxon>
        <taxon>Terriglobales</taxon>
        <taxon>Acidobacteriaceae</taxon>
        <taxon>Granulicella</taxon>
    </lineage>
</organism>
<evidence type="ECO:0000313" key="2">
    <source>
        <dbReference type="EMBL" id="MBB5057338.1"/>
    </source>
</evidence>
<dbReference type="SUPFAM" id="SSF56601">
    <property type="entry name" value="beta-lactamase/transpeptidase-like"/>
    <property type="match status" value="1"/>
</dbReference>
<dbReference type="EMBL" id="JACHIP010000002">
    <property type="protein sequence ID" value="MBB5057338.1"/>
    <property type="molecule type" value="Genomic_DNA"/>
</dbReference>
<dbReference type="InterPro" id="IPR050491">
    <property type="entry name" value="AmpC-like"/>
</dbReference>